<evidence type="ECO:0000313" key="1">
    <source>
        <dbReference type="EMBL" id="KAK3531425.1"/>
    </source>
</evidence>
<evidence type="ECO:0000313" key="2">
    <source>
        <dbReference type="Proteomes" id="UP001274896"/>
    </source>
</evidence>
<protein>
    <recommendedName>
        <fullName evidence="3">Reverse transcriptase</fullName>
    </recommendedName>
</protein>
<dbReference type="Proteomes" id="UP001274896">
    <property type="component" value="Unassembled WGS sequence"/>
</dbReference>
<feature type="non-terminal residue" evidence="1">
    <location>
        <position position="133"/>
    </location>
</feature>
<dbReference type="SUPFAM" id="SSF56672">
    <property type="entry name" value="DNA/RNA polymerases"/>
    <property type="match status" value="1"/>
</dbReference>
<keyword evidence="2" id="KW-1185">Reference proteome</keyword>
<dbReference type="Gene3D" id="3.10.10.10">
    <property type="entry name" value="HIV Type 1 Reverse Transcriptase, subunit A, domain 1"/>
    <property type="match status" value="1"/>
</dbReference>
<accession>A0AAE0QT42</accession>
<dbReference type="CDD" id="cd01647">
    <property type="entry name" value="RT_LTR"/>
    <property type="match status" value="1"/>
</dbReference>
<dbReference type="PANTHER" id="PTHR24559">
    <property type="entry name" value="TRANSPOSON TY3-I GAG-POL POLYPROTEIN"/>
    <property type="match status" value="1"/>
</dbReference>
<dbReference type="PANTHER" id="PTHR24559:SF440">
    <property type="entry name" value="RIBONUCLEASE H"/>
    <property type="match status" value="1"/>
</dbReference>
<evidence type="ECO:0008006" key="3">
    <source>
        <dbReference type="Google" id="ProtNLM"/>
    </source>
</evidence>
<dbReference type="InterPro" id="IPR043502">
    <property type="entry name" value="DNA/RNA_pol_sf"/>
</dbReference>
<sequence length="133" mass="15319">MNTYICESLTVGIIHPSLSPAGAGFFFVEKKDKPLRPCINYRGLNAINAKNCYPLPLTSSAFELLQGATVFTKLDLQNAYHLVRIREDMLNRFVFVFPDDTLIISCSREKHVRHVRSMLQRLLQNRLYMKAEK</sequence>
<gene>
    <name evidence="1" type="ORF">QTP70_019248</name>
</gene>
<proteinExistence type="predicted"/>
<dbReference type="InterPro" id="IPR043128">
    <property type="entry name" value="Rev_trsase/Diguanyl_cyclase"/>
</dbReference>
<dbReference type="EMBL" id="JAUCMX010000011">
    <property type="protein sequence ID" value="KAK3531425.1"/>
    <property type="molecule type" value="Genomic_DNA"/>
</dbReference>
<dbReference type="AlphaFoldDB" id="A0AAE0QT42"/>
<name>A0AAE0QT42_9TELE</name>
<dbReference type="Gene3D" id="3.30.70.270">
    <property type="match status" value="2"/>
</dbReference>
<comment type="caution">
    <text evidence="1">The sequence shown here is derived from an EMBL/GenBank/DDBJ whole genome shotgun (WGS) entry which is preliminary data.</text>
</comment>
<organism evidence="1 2">
    <name type="scientific">Hemibagrus guttatus</name>
    <dbReference type="NCBI Taxonomy" id="175788"/>
    <lineage>
        <taxon>Eukaryota</taxon>
        <taxon>Metazoa</taxon>
        <taxon>Chordata</taxon>
        <taxon>Craniata</taxon>
        <taxon>Vertebrata</taxon>
        <taxon>Euteleostomi</taxon>
        <taxon>Actinopterygii</taxon>
        <taxon>Neopterygii</taxon>
        <taxon>Teleostei</taxon>
        <taxon>Ostariophysi</taxon>
        <taxon>Siluriformes</taxon>
        <taxon>Bagridae</taxon>
        <taxon>Hemibagrus</taxon>
    </lineage>
</organism>
<dbReference type="InterPro" id="IPR053134">
    <property type="entry name" value="RNA-dir_DNA_polymerase"/>
</dbReference>
<reference evidence="1" key="1">
    <citation type="submission" date="2023-06" db="EMBL/GenBank/DDBJ databases">
        <title>Male Hemibagrus guttatus genome.</title>
        <authorList>
            <person name="Bian C."/>
        </authorList>
    </citation>
    <scope>NUCLEOTIDE SEQUENCE</scope>
    <source>
        <strain evidence="1">Male_cb2023</strain>
        <tissue evidence="1">Muscle</tissue>
    </source>
</reference>